<dbReference type="EMBL" id="CP000874">
    <property type="protein sequence ID" value="ACP22544.1"/>
    <property type="molecule type" value="Genomic_DNA"/>
</dbReference>
<sequence length="113" mass="11997">MHALAGGDLDEVTALDLAAYNAGRTHVLARLLDVSKGVALVRGDRMVAYSLCRRFGRGQLVGPVVAANDADAIAVTRLHVADHAGSFLRLDTRQKSGAFAEFLAQSVFSSTTR</sequence>
<accession>C3KR36</accession>
<dbReference type="KEGG" id="rhi:NGR_b10910"/>
<dbReference type="HOGENOM" id="CLU_2131527_0_0_5"/>
<evidence type="ECO:0000259" key="1">
    <source>
        <dbReference type="Pfam" id="PF18014"/>
    </source>
</evidence>
<reference evidence="2 3" key="2">
    <citation type="journal article" date="2009" name="Appl. Environ. Microbiol.">
        <title>Rhizobium sp. strain NGR234 possesses a remarkable number of secretion systems.</title>
        <authorList>
            <person name="Schmeisser C."/>
            <person name="Liesegang H."/>
            <person name="Krysciak D."/>
            <person name="Bakkou N."/>
            <person name="Le Quere A."/>
            <person name="Wollherr A."/>
            <person name="Heinemeyer I."/>
            <person name="Morgenstern B."/>
            <person name="Pommerening-Roeser A."/>
            <person name="Flores M."/>
            <person name="Palacios R."/>
            <person name="Brenner S."/>
            <person name="Gottschalk G."/>
            <person name="Schmitz R.A."/>
            <person name="Broughton W.J."/>
            <person name="Perret X."/>
            <person name="Strittmatter A.W."/>
            <person name="Streit W.R."/>
        </authorList>
    </citation>
    <scope>NUCLEOTIDE SEQUENCE [LARGE SCALE GENOMIC DNA]</scope>
    <source>
        <strain evidence="3">NBRC 101917 / NGR234</strain>
    </source>
</reference>
<dbReference type="Gene3D" id="3.40.630.90">
    <property type="match status" value="1"/>
</dbReference>
<dbReference type="AlphaFoldDB" id="C3KR36"/>
<dbReference type="Pfam" id="PF18014">
    <property type="entry name" value="Acetyltransf_18"/>
    <property type="match status" value="1"/>
</dbReference>
<name>C3KR36_SINFN</name>
<dbReference type="InterPro" id="IPR041496">
    <property type="entry name" value="YitH/HolE_GNAT"/>
</dbReference>
<keyword evidence="3" id="KW-1185">Reference proteome</keyword>
<feature type="domain" description="YitH/HolE acetyltransferase (GNAT)" evidence="1">
    <location>
        <begin position="12"/>
        <end position="110"/>
    </location>
</feature>
<dbReference type="PATRIC" id="fig|394.7.peg.1493"/>
<organism evidence="2 3">
    <name type="scientific">Sinorhizobium fredii (strain NBRC 101917 / NGR234)</name>
    <dbReference type="NCBI Taxonomy" id="394"/>
    <lineage>
        <taxon>Bacteria</taxon>
        <taxon>Pseudomonadati</taxon>
        <taxon>Pseudomonadota</taxon>
        <taxon>Alphaproteobacteria</taxon>
        <taxon>Hyphomicrobiales</taxon>
        <taxon>Rhizobiaceae</taxon>
        <taxon>Sinorhizobium/Ensifer group</taxon>
        <taxon>Sinorhizobium</taxon>
    </lineage>
</organism>
<reference evidence="3" key="1">
    <citation type="journal article" date="2004" name="J. Bacteriol.">
        <title>An evolutionary hot spot: the pNGR234b replicon of Rhizobium sp. strain NGR234.</title>
        <authorList>
            <person name="Streit W.R."/>
            <person name="Schmitz R.A."/>
            <person name="Perret X."/>
            <person name="Staehelin C."/>
            <person name="Deakin W.J."/>
            <person name="Raasch C."/>
            <person name="Liesegang H."/>
            <person name="Broughton W.J."/>
        </authorList>
    </citation>
    <scope>NUCLEOTIDE SEQUENCE [LARGE SCALE GENOMIC DNA]</scope>
    <source>
        <strain evidence="3">NBRC 101917 / NGR234</strain>
    </source>
</reference>
<protein>
    <submittedName>
        <fullName evidence="2">Hypothetical Acetyltransferase-like protein</fullName>
    </submittedName>
</protein>
<evidence type="ECO:0000313" key="3">
    <source>
        <dbReference type="Proteomes" id="UP000001054"/>
    </source>
</evidence>
<gene>
    <name evidence="2" type="ordered locus">NGR_b10910</name>
</gene>
<geneLocation type="plasmid" evidence="3">
    <name>sym pNGR234b</name>
</geneLocation>
<dbReference type="Proteomes" id="UP000001054">
    <property type="component" value="Plasmid pNGR234b"/>
</dbReference>
<keyword evidence="2" id="KW-0614">Plasmid</keyword>
<proteinExistence type="predicted"/>
<dbReference type="OrthoDB" id="8453373at2"/>
<evidence type="ECO:0000313" key="2">
    <source>
        <dbReference type="EMBL" id="ACP22544.1"/>
    </source>
</evidence>